<dbReference type="CDD" id="cd19096">
    <property type="entry name" value="AKR_Fe-S_oxidoreductase"/>
    <property type="match status" value="1"/>
</dbReference>
<gene>
    <name evidence="5" type="ORF">F6J89_31185</name>
</gene>
<keyword evidence="3" id="KW-0411">Iron-sulfur</keyword>
<accession>A0A6B3NR29</accession>
<dbReference type="GO" id="GO:0016491">
    <property type="term" value="F:oxidoreductase activity"/>
    <property type="evidence" value="ECO:0007669"/>
    <property type="project" value="InterPro"/>
</dbReference>
<evidence type="ECO:0000313" key="5">
    <source>
        <dbReference type="EMBL" id="NER31951.1"/>
    </source>
</evidence>
<sequence length="367" mass="41495">MRYRRFGKTNLPLSVFSLGTMRCLASQLDAQETVQEAIDRGINHLETARGYGKSEQYLGNTLKKLSVPREQLYITTKLPPTADAQLMCQWINESLERLQLDYLDCLAIHGINTWEHLAWIESPVGCMQAVQEAMALGSIRHVGFSTHAPLEVILAAINTDLFEFVNLHYYYFFQRQAAAIELAHSKDLGIFIISPADKGGRLHNPPPKLQQLSYPLSPLELNYRFLLSDYRITTLSVGPANPDELQLPLAVADQDGPLRQMEVEVISRLETQLEHALGTECCSQCYHCLPCPENLNIPEILRLRNLAVAYDMTDFGKYRYNMFEVAGHWFSGVKGNRCTSCGDCLPRCPQQLDIPALLRDTHQRLNG</sequence>
<dbReference type="Gene3D" id="3.20.20.100">
    <property type="entry name" value="NADP-dependent oxidoreductase domain"/>
    <property type="match status" value="1"/>
</dbReference>
<comment type="caution">
    <text evidence="5">The sequence shown here is derived from an EMBL/GenBank/DDBJ whole genome shotgun (WGS) entry which is preliminary data.</text>
</comment>
<keyword evidence="1" id="KW-0479">Metal-binding</keyword>
<protein>
    <submittedName>
        <fullName evidence="5">Aldo/keto reductase</fullName>
    </submittedName>
</protein>
<evidence type="ECO:0000259" key="4">
    <source>
        <dbReference type="PROSITE" id="PS51379"/>
    </source>
</evidence>
<dbReference type="GO" id="GO:0046872">
    <property type="term" value="F:metal ion binding"/>
    <property type="evidence" value="ECO:0007669"/>
    <property type="project" value="UniProtKB-KW"/>
</dbReference>
<keyword evidence="2" id="KW-0408">Iron</keyword>
<feature type="domain" description="4Fe-4S ferredoxin-type" evidence="4">
    <location>
        <begin position="329"/>
        <end position="360"/>
    </location>
</feature>
<dbReference type="SUPFAM" id="SSF51430">
    <property type="entry name" value="NAD(P)-linked oxidoreductase"/>
    <property type="match status" value="1"/>
</dbReference>
<dbReference type="EMBL" id="JAAHFQ010001000">
    <property type="protein sequence ID" value="NER31951.1"/>
    <property type="molecule type" value="Genomic_DNA"/>
</dbReference>
<dbReference type="PROSITE" id="PS51379">
    <property type="entry name" value="4FE4S_FER_2"/>
    <property type="match status" value="1"/>
</dbReference>
<evidence type="ECO:0000256" key="2">
    <source>
        <dbReference type="ARBA" id="ARBA00023004"/>
    </source>
</evidence>
<dbReference type="PANTHER" id="PTHR43312">
    <property type="entry name" value="D-THREO-ALDOSE 1-DEHYDROGENASE"/>
    <property type="match status" value="1"/>
</dbReference>
<dbReference type="PANTHER" id="PTHR43312:SF2">
    <property type="entry name" value="OXIDOREDUCTASE"/>
    <property type="match status" value="1"/>
</dbReference>
<dbReference type="InterPro" id="IPR023210">
    <property type="entry name" value="NADP_OxRdtase_dom"/>
</dbReference>
<dbReference type="InterPro" id="IPR017896">
    <property type="entry name" value="4Fe4S_Fe-S-bd"/>
</dbReference>
<dbReference type="PRINTS" id="PR00069">
    <property type="entry name" value="ALDKETRDTASE"/>
</dbReference>
<proteinExistence type="predicted"/>
<evidence type="ECO:0000256" key="1">
    <source>
        <dbReference type="ARBA" id="ARBA00022723"/>
    </source>
</evidence>
<evidence type="ECO:0000256" key="3">
    <source>
        <dbReference type="ARBA" id="ARBA00023014"/>
    </source>
</evidence>
<dbReference type="InterPro" id="IPR020471">
    <property type="entry name" value="AKR"/>
</dbReference>
<dbReference type="InterPro" id="IPR036812">
    <property type="entry name" value="NAD(P)_OxRdtase_dom_sf"/>
</dbReference>
<name>A0A6B3NR29_9CYAN</name>
<organism evidence="5">
    <name type="scientific">Symploca sp. SIO1C4</name>
    <dbReference type="NCBI Taxonomy" id="2607765"/>
    <lineage>
        <taxon>Bacteria</taxon>
        <taxon>Bacillati</taxon>
        <taxon>Cyanobacteriota</taxon>
        <taxon>Cyanophyceae</taxon>
        <taxon>Coleofasciculales</taxon>
        <taxon>Coleofasciculaceae</taxon>
        <taxon>Symploca</taxon>
    </lineage>
</organism>
<dbReference type="Pfam" id="PF00248">
    <property type="entry name" value="Aldo_ket_red"/>
    <property type="match status" value="1"/>
</dbReference>
<dbReference type="Pfam" id="PF13534">
    <property type="entry name" value="Fer4_17"/>
    <property type="match status" value="1"/>
</dbReference>
<dbReference type="InterPro" id="IPR053135">
    <property type="entry name" value="AKR2_Oxidoreductase"/>
</dbReference>
<dbReference type="InterPro" id="IPR017900">
    <property type="entry name" value="4Fe4S_Fe_S_CS"/>
</dbReference>
<dbReference type="PROSITE" id="PS00198">
    <property type="entry name" value="4FE4S_FER_1"/>
    <property type="match status" value="1"/>
</dbReference>
<reference evidence="5" key="1">
    <citation type="submission" date="2019-11" db="EMBL/GenBank/DDBJ databases">
        <title>Genomic insights into an expanded diversity of filamentous marine cyanobacteria reveals the extraordinary biosynthetic potential of Moorea and Okeania.</title>
        <authorList>
            <person name="Ferreira Leao T."/>
            <person name="Wang M."/>
            <person name="Moss N."/>
            <person name="Da Silva R."/>
            <person name="Sanders J."/>
            <person name="Nurk S."/>
            <person name="Gurevich A."/>
            <person name="Humphrey G."/>
            <person name="Reher R."/>
            <person name="Zhu Q."/>
            <person name="Belda-Ferre P."/>
            <person name="Glukhov E."/>
            <person name="Rex R."/>
            <person name="Dorrestein P.C."/>
            <person name="Knight R."/>
            <person name="Pevzner P."/>
            <person name="Gerwick W.H."/>
            <person name="Gerwick L."/>
        </authorList>
    </citation>
    <scope>NUCLEOTIDE SEQUENCE</scope>
    <source>
        <strain evidence="5">SIO1C4</strain>
    </source>
</reference>
<feature type="non-terminal residue" evidence="5">
    <location>
        <position position="367"/>
    </location>
</feature>
<dbReference type="AlphaFoldDB" id="A0A6B3NR29"/>
<dbReference type="GO" id="GO:0051536">
    <property type="term" value="F:iron-sulfur cluster binding"/>
    <property type="evidence" value="ECO:0007669"/>
    <property type="project" value="UniProtKB-KW"/>
</dbReference>